<feature type="transmembrane region" description="Helical" evidence="1">
    <location>
        <begin position="79"/>
        <end position="100"/>
    </location>
</feature>
<evidence type="ECO:0000313" key="3">
    <source>
        <dbReference type="Proteomes" id="UP000222542"/>
    </source>
</evidence>
<feature type="transmembrane region" description="Helical" evidence="1">
    <location>
        <begin position="27"/>
        <end position="47"/>
    </location>
</feature>
<keyword evidence="1" id="KW-0812">Transmembrane</keyword>
<keyword evidence="3" id="KW-1185">Reference proteome</keyword>
<reference evidence="2 3" key="2">
    <citation type="journal article" date="2017" name="Genome Biol.">
        <title>New reference genome sequences of hot pepper reveal the massive evolution of plant disease-resistance genes by retroduplication.</title>
        <authorList>
            <person name="Kim S."/>
            <person name="Park J."/>
            <person name="Yeom S.I."/>
            <person name="Kim Y.M."/>
            <person name="Seo E."/>
            <person name="Kim K.T."/>
            <person name="Kim M.S."/>
            <person name="Lee J.M."/>
            <person name="Cheong K."/>
            <person name="Shin H.S."/>
            <person name="Kim S.B."/>
            <person name="Han K."/>
            <person name="Lee J."/>
            <person name="Park M."/>
            <person name="Lee H.A."/>
            <person name="Lee H.Y."/>
            <person name="Lee Y."/>
            <person name="Oh S."/>
            <person name="Lee J.H."/>
            <person name="Choi E."/>
            <person name="Choi E."/>
            <person name="Lee S.E."/>
            <person name="Jeon J."/>
            <person name="Kim H."/>
            <person name="Choi G."/>
            <person name="Song H."/>
            <person name="Lee J."/>
            <person name="Lee S.C."/>
            <person name="Kwon J.K."/>
            <person name="Lee H.Y."/>
            <person name="Koo N."/>
            <person name="Hong Y."/>
            <person name="Kim R.W."/>
            <person name="Kang W.H."/>
            <person name="Huh J.H."/>
            <person name="Kang B.C."/>
            <person name="Yang T.J."/>
            <person name="Lee Y.H."/>
            <person name="Bennetzen J.L."/>
            <person name="Choi D."/>
        </authorList>
    </citation>
    <scope>NUCLEOTIDE SEQUENCE [LARGE SCALE GENOMIC DNA]</scope>
    <source>
        <strain evidence="3">cv. CM334</strain>
    </source>
</reference>
<accession>A0A2G3A5U6</accession>
<keyword evidence="1" id="KW-1133">Transmembrane helix</keyword>
<gene>
    <name evidence="2" type="ORF">T459_04701</name>
</gene>
<dbReference type="Proteomes" id="UP000222542">
    <property type="component" value="Unassembled WGS sequence"/>
</dbReference>
<protein>
    <submittedName>
        <fullName evidence="2">Uncharacterized protein</fullName>
    </submittedName>
</protein>
<keyword evidence="1" id="KW-0472">Membrane</keyword>
<dbReference type="EMBL" id="AYRZ02000002">
    <property type="protein sequence ID" value="PHT89588.1"/>
    <property type="molecule type" value="Genomic_DNA"/>
</dbReference>
<evidence type="ECO:0000313" key="2">
    <source>
        <dbReference type="EMBL" id="PHT89588.1"/>
    </source>
</evidence>
<reference evidence="2 3" key="1">
    <citation type="journal article" date="2014" name="Nat. Genet.">
        <title>Genome sequence of the hot pepper provides insights into the evolution of pungency in Capsicum species.</title>
        <authorList>
            <person name="Kim S."/>
            <person name="Park M."/>
            <person name="Yeom S.I."/>
            <person name="Kim Y.M."/>
            <person name="Lee J.M."/>
            <person name="Lee H.A."/>
            <person name="Seo E."/>
            <person name="Choi J."/>
            <person name="Cheong K."/>
            <person name="Kim K.T."/>
            <person name="Jung K."/>
            <person name="Lee G.W."/>
            <person name="Oh S.K."/>
            <person name="Bae C."/>
            <person name="Kim S.B."/>
            <person name="Lee H.Y."/>
            <person name="Kim S.Y."/>
            <person name="Kim M.S."/>
            <person name="Kang B.C."/>
            <person name="Jo Y.D."/>
            <person name="Yang H.B."/>
            <person name="Jeong H.J."/>
            <person name="Kang W.H."/>
            <person name="Kwon J.K."/>
            <person name="Shin C."/>
            <person name="Lim J.Y."/>
            <person name="Park J.H."/>
            <person name="Huh J.H."/>
            <person name="Kim J.S."/>
            <person name="Kim B.D."/>
            <person name="Cohen O."/>
            <person name="Paran I."/>
            <person name="Suh M.C."/>
            <person name="Lee S.B."/>
            <person name="Kim Y.K."/>
            <person name="Shin Y."/>
            <person name="Noh S.J."/>
            <person name="Park J."/>
            <person name="Seo Y.S."/>
            <person name="Kwon S.Y."/>
            <person name="Kim H.A."/>
            <person name="Park J.M."/>
            <person name="Kim H.J."/>
            <person name="Choi S.B."/>
            <person name="Bosland P.W."/>
            <person name="Reeves G."/>
            <person name="Jo S.H."/>
            <person name="Lee B.W."/>
            <person name="Cho H.T."/>
            <person name="Choi H.S."/>
            <person name="Lee M.S."/>
            <person name="Yu Y."/>
            <person name="Do Choi Y."/>
            <person name="Park B.S."/>
            <person name="van Deynze A."/>
            <person name="Ashrafi H."/>
            <person name="Hill T."/>
            <person name="Kim W.T."/>
            <person name="Pai H.S."/>
            <person name="Ahn H.K."/>
            <person name="Yeam I."/>
            <person name="Giovannoni J.J."/>
            <person name="Rose J.K."/>
            <person name="Sorensen I."/>
            <person name="Lee S.J."/>
            <person name="Kim R.W."/>
            <person name="Choi I.Y."/>
            <person name="Choi B.S."/>
            <person name="Lim J.S."/>
            <person name="Lee Y.H."/>
            <person name="Choi D."/>
        </authorList>
    </citation>
    <scope>NUCLEOTIDE SEQUENCE [LARGE SCALE GENOMIC DNA]</scope>
    <source>
        <strain evidence="3">cv. CM334</strain>
    </source>
</reference>
<name>A0A2G3A5U6_CAPAN</name>
<sequence>MIERVAVVSFVATMAESHPINGTANGNISIPLIFFIVLSLALALALALDDSLSYFALFVNLSTGAAETTTMSLSYSELLIDEGVALLLVFHLYCIAFAVFKAQLQEEDIDEEISEF</sequence>
<dbReference type="AlphaFoldDB" id="A0A2G3A5U6"/>
<dbReference type="Gramene" id="PHT89588">
    <property type="protein sequence ID" value="PHT89588"/>
    <property type="gene ID" value="T459_04701"/>
</dbReference>
<comment type="caution">
    <text evidence="2">The sequence shown here is derived from an EMBL/GenBank/DDBJ whole genome shotgun (WGS) entry which is preliminary data.</text>
</comment>
<evidence type="ECO:0000256" key="1">
    <source>
        <dbReference type="SAM" id="Phobius"/>
    </source>
</evidence>
<proteinExistence type="predicted"/>
<organism evidence="2 3">
    <name type="scientific">Capsicum annuum</name>
    <name type="common">Capsicum pepper</name>
    <dbReference type="NCBI Taxonomy" id="4072"/>
    <lineage>
        <taxon>Eukaryota</taxon>
        <taxon>Viridiplantae</taxon>
        <taxon>Streptophyta</taxon>
        <taxon>Embryophyta</taxon>
        <taxon>Tracheophyta</taxon>
        <taxon>Spermatophyta</taxon>
        <taxon>Magnoliopsida</taxon>
        <taxon>eudicotyledons</taxon>
        <taxon>Gunneridae</taxon>
        <taxon>Pentapetalae</taxon>
        <taxon>asterids</taxon>
        <taxon>lamiids</taxon>
        <taxon>Solanales</taxon>
        <taxon>Solanaceae</taxon>
        <taxon>Solanoideae</taxon>
        <taxon>Capsiceae</taxon>
        <taxon>Capsicum</taxon>
    </lineage>
</organism>